<protein>
    <submittedName>
        <fullName evidence="3">Uncharacterized protein</fullName>
    </submittedName>
</protein>
<accession>A0A915CYK6</accession>
<keyword evidence="1" id="KW-1133">Transmembrane helix</keyword>
<evidence type="ECO:0000313" key="3">
    <source>
        <dbReference type="WBParaSite" id="jg13641"/>
    </source>
</evidence>
<organism evidence="2 3">
    <name type="scientific">Ditylenchus dipsaci</name>
    <dbReference type="NCBI Taxonomy" id="166011"/>
    <lineage>
        <taxon>Eukaryota</taxon>
        <taxon>Metazoa</taxon>
        <taxon>Ecdysozoa</taxon>
        <taxon>Nematoda</taxon>
        <taxon>Chromadorea</taxon>
        <taxon>Rhabditida</taxon>
        <taxon>Tylenchina</taxon>
        <taxon>Tylenchomorpha</taxon>
        <taxon>Sphaerularioidea</taxon>
        <taxon>Anguinidae</taxon>
        <taxon>Anguininae</taxon>
        <taxon>Ditylenchus</taxon>
    </lineage>
</organism>
<proteinExistence type="predicted"/>
<dbReference type="Proteomes" id="UP000887574">
    <property type="component" value="Unplaced"/>
</dbReference>
<evidence type="ECO:0000256" key="1">
    <source>
        <dbReference type="SAM" id="Phobius"/>
    </source>
</evidence>
<sequence length="407" mass="47936">MDKHLDEEMIQMRVNHTLSQQSLKNLTRYTTWMTALHSLTNELDMDPHHWLDTLENVLTSLLKQDLQIDYSSATLAQLFHLFFLQFESKEDLQQMVLDSVNTFFNELQQNDNALSQLESLLKTFYLSFSHFRLLTQTYLEMFFARGYELEQVEYILVSWMDEFTEENLAMKFSTKLVHELLKWSVDEMAGNWQMVMSTLKLFEPWILTNLRNLESRLDDMEDFVHIWEVAIDRAEVFHLNTWKQFLKLLETQYILIQLEQEEALKNHPTPDQNDEETAVKVYNNLLDYVKAVFSSDYNILDRLKSAARMMEEDGATNEKNIISVLRSMLINKIGSIKILMQYESPHPALISFITVYFQSTQDNVGQVIAMETLLTYGASALFSLAEIFILSAITIHNQQRYKKEFLY</sequence>
<name>A0A915CYK6_9BILA</name>
<dbReference type="WBParaSite" id="jg13641">
    <property type="protein sequence ID" value="jg13641"/>
    <property type="gene ID" value="jg13641"/>
</dbReference>
<keyword evidence="1" id="KW-0812">Transmembrane</keyword>
<reference evidence="3" key="1">
    <citation type="submission" date="2022-11" db="UniProtKB">
        <authorList>
            <consortium name="WormBaseParasite"/>
        </authorList>
    </citation>
    <scope>IDENTIFICATION</scope>
</reference>
<keyword evidence="1" id="KW-0472">Membrane</keyword>
<evidence type="ECO:0000313" key="2">
    <source>
        <dbReference type="Proteomes" id="UP000887574"/>
    </source>
</evidence>
<feature type="transmembrane region" description="Helical" evidence="1">
    <location>
        <begin position="373"/>
        <end position="395"/>
    </location>
</feature>
<dbReference type="AlphaFoldDB" id="A0A915CYK6"/>
<keyword evidence="2" id="KW-1185">Reference proteome</keyword>